<evidence type="ECO:0000256" key="1">
    <source>
        <dbReference type="SAM" id="Phobius"/>
    </source>
</evidence>
<gene>
    <name evidence="2" type="ORF">PAXRUDRAFT_21082</name>
</gene>
<accession>A0A0D0D095</accession>
<dbReference type="InParanoid" id="A0A0D0D095"/>
<protein>
    <submittedName>
        <fullName evidence="2">Uncharacterized protein</fullName>
    </submittedName>
</protein>
<reference evidence="3" key="2">
    <citation type="submission" date="2015-01" db="EMBL/GenBank/DDBJ databases">
        <title>Evolutionary Origins and Diversification of the Mycorrhizal Mutualists.</title>
        <authorList>
            <consortium name="DOE Joint Genome Institute"/>
            <consortium name="Mycorrhizal Genomics Consortium"/>
            <person name="Kohler A."/>
            <person name="Kuo A."/>
            <person name="Nagy L.G."/>
            <person name="Floudas D."/>
            <person name="Copeland A."/>
            <person name="Barry K.W."/>
            <person name="Cichocki N."/>
            <person name="Veneault-Fourrey C."/>
            <person name="LaButti K."/>
            <person name="Lindquist E.A."/>
            <person name="Lipzen A."/>
            <person name="Lundell T."/>
            <person name="Morin E."/>
            <person name="Murat C."/>
            <person name="Riley R."/>
            <person name="Ohm R."/>
            <person name="Sun H."/>
            <person name="Tunlid A."/>
            <person name="Henrissat B."/>
            <person name="Grigoriev I.V."/>
            <person name="Hibbett D.S."/>
            <person name="Martin F."/>
        </authorList>
    </citation>
    <scope>NUCLEOTIDE SEQUENCE [LARGE SCALE GENOMIC DNA]</scope>
    <source>
        <strain evidence="3">Ve08.2h10</strain>
    </source>
</reference>
<dbReference type="AlphaFoldDB" id="A0A0D0D095"/>
<sequence length="60" mass="7012">MVLPPNAPPGLMSTNFWGFYIILLSIMRFIMHGMHIILILRLSHSFSPFNLLFLLLFLHQ</sequence>
<keyword evidence="1" id="KW-0812">Transmembrane</keyword>
<keyword evidence="3" id="KW-1185">Reference proteome</keyword>
<organism evidence="2 3">
    <name type="scientific">Paxillus rubicundulus Ve08.2h10</name>
    <dbReference type="NCBI Taxonomy" id="930991"/>
    <lineage>
        <taxon>Eukaryota</taxon>
        <taxon>Fungi</taxon>
        <taxon>Dikarya</taxon>
        <taxon>Basidiomycota</taxon>
        <taxon>Agaricomycotina</taxon>
        <taxon>Agaricomycetes</taxon>
        <taxon>Agaricomycetidae</taxon>
        <taxon>Boletales</taxon>
        <taxon>Paxilineae</taxon>
        <taxon>Paxillaceae</taxon>
        <taxon>Paxillus</taxon>
    </lineage>
</organism>
<name>A0A0D0D095_9AGAM</name>
<dbReference type="EMBL" id="KN829966">
    <property type="protein sequence ID" value="KIK73239.1"/>
    <property type="molecule type" value="Genomic_DNA"/>
</dbReference>
<dbReference type="Proteomes" id="UP000054538">
    <property type="component" value="Unassembled WGS sequence"/>
</dbReference>
<keyword evidence="1" id="KW-0472">Membrane</keyword>
<reference evidence="2 3" key="1">
    <citation type="submission" date="2014-04" db="EMBL/GenBank/DDBJ databases">
        <authorList>
            <consortium name="DOE Joint Genome Institute"/>
            <person name="Kuo A."/>
            <person name="Kohler A."/>
            <person name="Jargeat P."/>
            <person name="Nagy L.G."/>
            <person name="Floudas D."/>
            <person name="Copeland A."/>
            <person name="Barry K.W."/>
            <person name="Cichocki N."/>
            <person name="Veneault-Fourrey C."/>
            <person name="LaButti K."/>
            <person name="Lindquist E.A."/>
            <person name="Lipzen A."/>
            <person name="Lundell T."/>
            <person name="Morin E."/>
            <person name="Murat C."/>
            <person name="Sun H."/>
            <person name="Tunlid A."/>
            <person name="Henrissat B."/>
            <person name="Grigoriev I.V."/>
            <person name="Hibbett D.S."/>
            <person name="Martin F."/>
            <person name="Nordberg H.P."/>
            <person name="Cantor M.N."/>
            <person name="Hua S.X."/>
        </authorList>
    </citation>
    <scope>NUCLEOTIDE SEQUENCE [LARGE SCALE GENOMIC DNA]</scope>
    <source>
        <strain evidence="2 3">Ve08.2h10</strain>
    </source>
</reference>
<proteinExistence type="predicted"/>
<keyword evidence="1" id="KW-1133">Transmembrane helix</keyword>
<feature type="transmembrane region" description="Helical" evidence="1">
    <location>
        <begin position="38"/>
        <end position="58"/>
    </location>
</feature>
<evidence type="ECO:0000313" key="3">
    <source>
        <dbReference type="Proteomes" id="UP000054538"/>
    </source>
</evidence>
<feature type="transmembrane region" description="Helical" evidence="1">
    <location>
        <begin position="12"/>
        <end position="31"/>
    </location>
</feature>
<evidence type="ECO:0000313" key="2">
    <source>
        <dbReference type="EMBL" id="KIK73239.1"/>
    </source>
</evidence>
<dbReference type="HOGENOM" id="CLU_2942471_0_0_1"/>